<evidence type="ECO:0000256" key="6">
    <source>
        <dbReference type="SAM" id="MobiDB-lite"/>
    </source>
</evidence>
<feature type="compositionally biased region" description="Basic and acidic residues" evidence="6">
    <location>
        <begin position="133"/>
        <end position="148"/>
    </location>
</feature>
<keyword evidence="2" id="KW-0677">Repeat</keyword>
<dbReference type="PANTHER" id="PTHR24379">
    <property type="entry name" value="KRAB AND ZINC FINGER DOMAIN-CONTAINING"/>
    <property type="match status" value="1"/>
</dbReference>
<evidence type="ECO:0000313" key="9">
    <source>
        <dbReference type="WBParaSite" id="GPLIN_001231000"/>
    </source>
</evidence>
<protein>
    <submittedName>
        <fullName evidence="9">C2H2-type domain-containing protein</fullName>
    </submittedName>
</protein>
<sequence length="341" mass="37789">MTPSHYYTFEMMKEKLGKLEQFMKLDIVKNGMPNDDSLLDYFACPKCPAIFDSRVGLTNHSKLHGGQLPLQCEHCDFSCTNQKTLRFHRRAHGVMPRRGRPTPPRSTAADALGKKHRLTAEPPPPQAPIGGENADKNMDRREGDDGVKAKNNIKKHGEVVPLEEEEKSCGVEAYSAGGGDSVKFGPPPLLARATINRAGFEEEDDEEEANFDHQQQPSSSTSKASRRSSSTTNSARAASRRTSKPQKGDGGNVQCAMCPFSTPSRVRLQSHMDGHYRTTGFLCSVCEYKHESMGWLHLHCTSLHQRKEGVPFQWPPAYVKEGGGELLEETAATPRGERKGR</sequence>
<keyword evidence="4" id="KW-0862">Zinc</keyword>
<evidence type="ECO:0000256" key="3">
    <source>
        <dbReference type="ARBA" id="ARBA00022771"/>
    </source>
</evidence>
<dbReference type="InterPro" id="IPR036236">
    <property type="entry name" value="Znf_C2H2_sf"/>
</dbReference>
<accession>A0A183CHF4</accession>
<evidence type="ECO:0000256" key="4">
    <source>
        <dbReference type="ARBA" id="ARBA00022833"/>
    </source>
</evidence>
<dbReference type="AlphaFoldDB" id="A0A183CHF4"/>
<feature type="region of interest" description="Disordered" evidence="6">
    <location>
        <begin position="200"/>
        <end position="255"/>
    </location>
</feature>
<dbReference type="SMART" id="SM00355">
    <property type="entry name" value="ZnF_C2H2"/>
    <property type="match status" value="4"/>
</dbReference>
<evidence type="ECO:0000256" key="5">
    <source>
        <dbReference type="PROSITE-ProRule" id="PRU00042"/>
    </source>
</evidence>
<dbReference type="WBParaSite" id="GPLIN_001231000">
    <property type="protein sequence ID" value="GPLIN_001231000"/>
    <property type="gene ID" value="GPLIN_001231000"/>
</dbReference>
<evidence type="ECO:0000259" key="7">
    <source>
        <dbReference type="PROSITE" id="PS50157"/>
    </source>
</evidence>
<keyword evidence="3 5" id="KW-0863">Zinc-finger</keyword>
<dbReference type="Proteomes" id="UP000050741">
    <property type="component" value="Unassembled WGS sequence"/>
</dbReference>
<name>A0A183CHF4_GLOPA</name>
<reference evidence="9" key="2">
    <citation type="submission" date="2016-06" db="UniProtKB">
        <authorList>
            <consortium name="WormBaseParasite"/>
        </authorList>
    </citation>
    <scope>IDENTIFICATION</scope>
</reference>
<organism evidence="8 9">
    <name type="scientific">Globodera pallida</name>
    <name type="common">Potato cyst nematode worm</name>
    <name type="synonym">Heterodera pallida</name>
    <dbReference type="NCBI Taxonomy" id="36090"/>
    <lineage>
        <taxon>Eukaryota</taxon>
        <taxon>Metazoa</taxon>
        <taxon>Ecdysozoa</taxon>
        <taxon>Nematoda</taxon>
        <taxon>Chromadorea</taxon>
        <taxon>Rhabditida</taxon>
        <taxon>Tylenchina</taxon>
        <taxon>Tylenchomorpha</taxon>
        <taxon>Tylenchoidea</taxon>
        <taxon>Heteroderidae</taxon>
        <taxon>Heteroderinae</taxon>
        <taxon>Globodera</taxon>
    </lineage>
</organism>
<dbReference type="Gene3D" id="3.30.160.60">
    <property type="entry name" value="Classic Zinc Finger"/>
    <property type="match status" value="2"/>
</dbReference>
<evidence type="ECO:0000256" key="1">
    <source>
        <dbReference type="ARBA" id="ARBA00022723"/>
    </source>
</evidence>
<dbReference type="GO" id="GO:0008270">
    <property type="term" value="F:zinc ion binding"/>
    <property type="evidence" value="ECO:0007669"/>
    <property type="project" value="UniProtKB-KW"/>
</dbReference>
<dbReference type="PROSITE" id="PS50157">
    <property type="entry name" value="ZINC_FINGER_C2H2_2"/>
    <property type="match status" value="1"/>
</dbReference>
<feature type="compositionally biased region" description="Low complexity" evidence="6">
    <location>
        <begin position="218"/>
        <end position="237"/>
    </location>
</feature>
<dbReference type="SUPFAM" id="SSF57667">
    <property type="entry name" value="beta-beta-alpha zinc fingers"/>
    <property type="match status" value="1"/>
</dbReference>
<reference evidence="8" key="1">
    <citation type="submission" date="2014-05" db="EMBL/GenBank/DDBJ databases">
        <title>The genome and life-stage specific transcriptomes of Globodera pallida elucidate key aspects of plant parasitism by a cyst nematode.</title>
        <authorList>
            <person name="Cotton J.A."/>
            <person name="Lilley C.J."/>
            <person name="Jones L.M."/>
            <person name="Kikuchi T."/>
            <person name="Reid A.J."/>
            <person name="Thorpe P."/>
            <person name="Tsai I.J."/>
            <person name="Beasley H."/>
            <person name="Blok V."/>
            <person name="Cock P.J.A."/>
            <person name="Van den Akker S.E."/>
            <person name="Holroyd N."/>
            <person name="Hunt M."/>
            <person name="Mantelin S."/>
            <person name="Naghra H."/>
            <person name="Pain A."/>
            <person name="Palomares-Rius J.E."/>
            <person name="Zarowiecki M."/>
            <person name="Berriman M."/>
            <person name="Jones J.T."/>
            <person name="Urwin P.E."/>
        </authorList>
    </citation>
    <scope>NUCLEOTIDE SEQUENCE [LARGE SCALE GENOMIC DNA]</scope>
    <source>
        <strain evidence="8">Lindley</strain>
    </source>
</reference>
<evidence type="ECO:0000256" key="2">
    <source>
        <dbReference type="ARBA" id="ARBA00022737"/>
    </source>
</evidence>
<feature type="domain" description="C2H2-type" evidence="7">
    <location>
        <begin position="42"/>
        <end position="69"/>
    </location>
</feature>
<proteinExistence type="predicted"/>
<dbReference type="InterPro" id="IPR013087">
    <property type="entry name" value="Znf_C2H2_type"/>
</dbReference>
<keyword evidence="8" id="KW-1185">Reference proteome</keyword>
<keyword evidence="1" id="KW-0479">Metal-binding</keyword>
<feature type="region of interest" description="Disordered" evidence="6">
    <location>
        <begin position="94"/>
        <end position="167"/>
    </location>
</feature>
<evidence type="ECO:0000313" key="8">
    <source>
        <dbReference type="Proteomes" id="UP000050741"/>
    </source>
</evidence>
<dbReference type="PANTHER" id="PTHR24379:SF121">
    <property type="entry name" value="C2H2-TYPE DOMAIN-CONTAINING PROTEIN"/>
    <property type="match status" value="1"/>
</dbReference>
<dbReference type="PROSITE" id="PS00028">
    <property type="entry name" value="ZINC_FINGER_C2H2_1"/>
    <property type="match status" value="2"/>
</dbReference>